<sequence>MPSNDNQKVPYDLKNKTPTNLEISVGLLGIDGKGDPDCYKLVIQIHASKDDPEIGYDTTNIIIPTLTAVIALCCLVIVLRCIRGRKLKQKKENDEDNFECLLDTVPENKEESDIRSDINALCKMRLNHDDETDIFEIPEDLKKYLSGNSDITSYAWMTDNTLQLYVKQTTDEMKLKDGLKELVPKFYAKCLVLIDKRKSMKRNTGDVVKRDDIEWNKTEKF</sequence>
<dbReference type="EMBL" id="JH817356">
    <property type="protein sequence ID" value="EKC39270.1"/>
    <property type="molecule type" value="Genomic_DNA"/>
</dbReference>
<reference evidence="1" key="1">
    <citation type="journal article" date="2012" name="Nature">
        <title>The oyster genome reveals stress adaptation and complexity of shell formation.</title>
        <authorList>
            <person name="Zhang G."/>
            <person name="Fang X."/>
            <person name="Guo X."/>
            <person name="Li L."/>
            <person name="Luo R."/>
            <person name="Xu F."/>
            <person name="Yang P."/>
            <person name="Zhang L."/>
            <person name="Wang X."/>
            <person name="Qi H."/>
            <person name="Xiong Z."/>
            <person name="Que H."/>
            <person name="Xie Y."/>
            <person name="Holland P.W."/>
            <person name="Paps J."/>
            <person name="Zhu Y."/>
            <person name="Wu F."/>
            <person name="Chen Y."/>
            <person name="Wang J."/>
            <person name="Peng C."/>
            <person name="Meng J."/>
            <person name="Yang L."/>
            <person name="Liu J."/>
            <person name="Wen B."/>
            <person name="Zhang N."/>
            <person name="Huang Z."/>
            <person name="Zhu Q."/>
            <person name="Feng Y."/>
            <person name="Mount A."/>
            <person name="Hedgecock D."/>
            <person name="Xu Z."/>
            <person name="Liu Y."/>
            <person name="Domazet-Loso T."/>
            <person name="Du Y."/>
            <person name="Sun X."/>
            <person name="Zhang S."/>
            <person name="Liu B."/>
            <person name="Cheng P."/>
            <person name="Jiang X."/>
            <person name="Li J."/>
            <person name="Fan D."/>
            <person name="Wang W."/>
            <person name="Fu W."/>
            <person name="Wang T."/>
            <person name="Wang B."/>
            <person name="Zhang J."/>
            <person name="Peng Z."/>
            <person name="Li Y."/>
            <person name="Li N."/>
            <person name="Wang J."/>
            <person name="Chen M."/>
            <person name="He Y."/>
            <person name="Tan F."/>
            <person name="Song X."/>
            <person name="Zheng Q."/>
            <person name="Huang R."/>
            <person name="Yang H."/>
            <person name="Du X."/>
            <person name="Chen L."/>
            <person name="Yang M."/>
            <person name="Gaffney P.M."/>
            <person name="Wang S."/>
            <person name="Luo L."/>
            <person name="She Z."/>
            <person name="Ming Y."/>
            <person name="Huang W."/>
            <person name="Zhang S."/>
            <person name="Huang B."/>
            <person name="Zhang Y."/>
            <person name="Qu T."/>
            <person name="Ni P."/>
            <person name="Miao G."/>
            <person name="Wang J."/>
            <person name="Wang Q."/>
            <person name="Steinberg C.E."/>
            <person name="Wang H."/>
            <person name="Li N."/>
            <person name="Qian L."/>
            <person name="Zhang G."/>
            <person name="Li Y."/>
            <person name="Yang H."/>
            <person name="Liu X."/>
            <person name="Wang J."/>
            <person name="Yin Y."/>
            <person name="Wang J."/>
        </authorList>
    </citation>
    <scope>NUCLEOTIDE SEQUENCE [LARGE SCALE GENOMIC DNA]</scope>
    <source>
        <strain evidence="1">05x7-T-G4-1.051#20</strain>
    </source>
</reference>
<name>K1RD87_MAGGI</name>
<evidence type="ECO:0000313" key="1">
    <source>
        <dbReference type="EMBL" id="EKC39270.1"/>
    </source>
</evidence>
<dbReference type="HOGENOM" id="CLU_1251722_0_0_1"/>
<accession>K1RD87</accession>
<proteinExistence type="predicted"/>
<organism evidence="1">
    <name type="scientific">Magallana gigas</name>
    <name type="common">Pacific oyster</name>
    <name type="synonym">Crassostrea gigas</name>
    <dbReference type="NCBI Taxonomy" id="29159"/>
    <lineage>
        <taxon>Eukaryota</taxon>
        <taxon>Metazoa</taxon>
        <taxon>Spiralia</taxon>
        <taxon>Lophotrochozoa</taxon>
        <taxon>Mollusca</taxon>
        <taxon>Bivalvia</taxon>
        <taxon>Autobranchia</taxon>
        <taxon>Pteriomorphia</taxon>
        <taxon>Ostreida</taxon>
        <taxon>Ostreoidea</taxon>
        <taxon>Ostreidae</taxon>
        <taxon>Magallana</taxon>
    </lineage>
</organism>
<dbReference type="AlphaFoldDB" id="K1RD87"/>
<dbReference type="InParanoid" id="K1RD87"/>
<protein>
    <submittedName>
        <fullName evidence="1">Uncharacterized protein</fullName>
    </submittedName>
</protein>
<gene>
    <name evidence="1" type="ORF">CGI_10017033</name>
</gene>